<feature type="region of interest" description="Disordered" evidence="1">
    <location>
        <begin position="1"/>
        <end position="42"/>
    </location>
</feature>
<dbReference type="EMBL" id="JAAXKY010000011">
    <property type="protein sequence ID" value="NMH76624.1"/>
    <property type="molecule type" value="Genomic_DNA"/>
</dbReference>
<name>A0ABX1RB18_9PSEU</name>
<evidence type="ECO:0000313" key="3">
    <source>
        <dbReference type="Proteomes" id="UP001296706"/>
    </source>
</evidence>
<protein>
    <submittedName>
        <fullName evidence="2">Uncharacterized protein</fullName>
    </submittedName>
</protein>
<evidence type="ECO:0000256" key="1">
    <source>
        <dbReference type="SAM" id="MobiDB-lite"/>
    </source>
</evidence>
<dbReference type="Proteomes" id="UP001296706">
    <property type="component" value="Unassembled WGS sequence"/>
</dbReference>
<evidence type="ECO:0000313" key="2">
    <source>
        <dbReference type="EMBL" id="NMH76624.1"/>
    </source>
</evidence>
<accession>A0ABX1RB18</accession>
<gene>
    <name evidence="2" type="ORF">HF577_05855</name>
</gene>
<reference evidence="2 3" key="1">
    <citation type="submission" date="2020-04" db="EMBL/GenBank/DDBJ databases">
        <authorList>
            <person name="Klaysubun C."/>
            <person name="Duangmal K."/>
            <person name="Lipun K."/>
        </authorList>
    </citation>
    <scope>NUCLEOTIDE SEQUENCE [LARGE SCALE GENOMIC DNA]</scope>
    <source>
        <strain evidence="2 3">JCM 11839</strain>
    </source>
</reference>
<comment type="caution">
    <text evidence="2">The sequence shown here is derived from an EMBL/GenBank/DDBJ whole genome shotgun (WGS) entry which is preliminary data.</text>
</comment>
<organism evidence="2 3">
    <name type="scientific">Pseudonocardia xinjiangensis</name>
    <dbReference type="NCBI Taxonomy" id="75289"/>
    <lineage>
        <taxon>Bacteria</taxon>
        <taxon>Bacillati</taxon>
        <taxon>Actinomycetota</taxon>
        <taxon>Actinomycetes</taxon>
        <taxon>Pseudonocardiales</taxon>
        <taxon>Pseudonocardiaceae</taxon>
        <taxon>Pseudonocardia</taxon>
    </lineage>
</organism>
<feature type="region of interest" description="Disordered" evidence="1">
    <location>
        <begin position="126"/>
        <end position="153"/>
    </location>
</feature>
<sequence length="153" mass="16067">MGVPGHGAVQHDDPQVADPGHVVERGRVGRSAGGADAQQVGPQCGAVVVVAHDEQRGRPEACGHRLDERAEPLVGGGLALVGEVAGEQQRARCHPRLLHRGQGAGERFGRVDRVADAVGHEMQVGELDQRVLGRGRHGVDPRSRRRAGTSDSG</sequence>
<keyword evidence="3" id="KW-1185">Reference proteome</keyword>
<feature type="compositionally biased region" description="Basic and acidic residues" evidence="1">
    <location>
        <begin position="127"/>
        <end position="142"/>
    </location>
</feature>
<proteinExistence type="predicted"/>